<evidence type="ECO:0000313" key="1">
    <source>
        <dbReference type="EMBL" id="KIY64705.1"/>
    </source>
</evidence>
<reference evidence="1 2" key="1">
    <citation type="journal article" date="2015" name="Fungal Genet. Biol.">
        <title>Evolution of novel wood decay mechanisms in Agaricales revealed by the genome sequences of Fistulina hepatica and Cylindrobasidium torrendii.</title>
        <authorList>
            <person name="Floudas D."/>
            <person name="Held B.W."/>
            <person name="Riley R."/>
            <person name="Nagy L.G."/>
            <person name="Koehler G."/>
            <person name="Ransdell A.S."/>
            <person name="Younus H."/>
            <person name="Chow J."/>
            <person name="Chiniquy J."/>
            <person name="Lipzen A."/>
            <person name="Tritt A."/>
            <person name="Sun H."/>
            <person name="Haridas S."/>
            <person name="LaButti K."/>
            <person name="Ohm R.A."/>
            <person name="Kues U."/>
            <person name="Blanchette R.A."/>
            <person name="Grigoriev I.V."/>
            <person name="Minto R.E."/>
            <person name="Hibbett D.S."/>
        </authorList>
    </citation>
    <scope>NUCLEOTIDE SEQUENCE [LARGE SCALE GENOMIC DNA]</scope>
    <source>
        <strain evidence="1 2">FP15055 ss-10</strain>
    </source>
</reference>
<gene>
    <name evidence="1" type="ORF">CYLTODRAFT_445821</name>
</gene>
<organism evidence="1 2">
    <name type="scientific">Cylindrobasidium torrendii FP15055 ss-10</name>
    <dbReference type="NCBI Taxonomy" id="1314674"/>
    <lineage>
        <taxon>Eukaryota</taxon>
        <taxon>Fungi</taxon>
        <taxon>Dikarya</taxon>
        <taxon>Basidiomycota</taxon>
        <taxon>Agaricomycotina</taxon>
        <taxon>Agaricomycetes</taxon>
        <taxon>Agaricomycetidae</taxon>
        <taxon>Agaricales</taxon>
        <taxon>Marasmiineae</taxon>
        <taxon>Physalacriaceae</taxon>
        <taxon>Cylindrobasidium</taxon>
    </lineage>
</organism>
<dbReference type="AlphaFoldDB" id="A0A0D7B3F1"/>
<protein>
    <submittedName>
        <fullName evidence="1">Uncharacterized protein</fullName>
    </submittedName>
</protein>
<name>A0A0D7B3F1_9AGAR</name>
<proteinExistence type="predicted"/>
<evidence type="ECO:0000313" key="2">
    <source>
        <dbReference type="Proteomes" id="UP000054007"/>
    </source>
</evidence>
<accession>A0A0D7B3F1</accession>
<sequence length="351" mass="40106">MSIVQRSNTIPRLPQPGILLTLPLELIHHIFEFFYDRFSRGTLTSPRGLGATCSLLYDADRVFRWRCAQSHGREDLEAYNSLSSERQYACEMKLLKALKDDMPSGVKLRFSDTMVVDSRGKLLCSAKIEEPLANLLWGKSLSLEVLDMPEFRAPPKWRSLVLKAVVGACPKTLVDICMNADFIIGMTKLDPLRDIWPNLRFMTLTGLSRKKCKKLPEDIQKVLTAVPNLGTLNLCCIVDPPFSSSDNGSERNNPKSNLYWRIIPWVERFHKRMRFFCALVAKNRREHRQLGMYLSNEYGDHFSCIVEVVEDTGQKGEFRRKVEDTDSAMMLLDVDIVRATGGWSRVKNPNS</sequence>
<dbReference type="Proteomes" id="UP000054007">
    <property type="component" value="Unassembled WGS sequence"/>
</dbReference>
<dbReference type="EMBL" id="KN880622">
    <property type="protein sequence ID" value="KIY64705.1"/>
    <property type="molecule type" value="Genomic_DNA"/>
</dbReference>
<keyword evidence="2" id="KW-1185">Reference proteome</keyword>